<name>A0AAX4H3L6_9ASCO</name>
<dbReference type="RefSeq" id="XP_062875485.1">
    <property type="nucleotide sequence ID" value="XM_063019415.1"/>
</dbReference>
<accession>A0AAX4H3L6</accession>
<dbReference type="Proteomes" id="UP001338582">
    <property type="component" value="Chromosome 1"/>
</dbReference>
<reference evidence="2 3" key="1">
    <citation type="submission" date="2023-10" db="EMBL/GenBank/DDBJ databases">
        <title>Draft Genome Sequence of Candida saopaulonensis from a very Premature Infant with Sepsis.</title>
        <authorList>
            <person name="Ning Y."/>
            <person name="Dai R."/>
            <person name="Xiao M."/>
            <person name="Xu Y."/>
            <person name="Yan Q."/>
            <person name="Zhang L."/>
        </authorList>
    </citation>
    <scope>NUCLEOTIDE SEQUENCE [LARGE SCALE GENOMIC DNA]</scope>
    <source>
        <strain evidence="2 3">19XY460</strain>
    </source>
</reference>
<dbReference type="InterPro" id="IPR036291">
    <property type="entry name" value="NAD(P)-bd_dom_sf"/>
</dbReference>
<evidence type="ECO:0000313" key="3">
    <source>
        <dbReference type="Proteomes" id="UP001338582"/>
    </source>
</evidence>
<dbReference type="Pfam" id="PF13380">
    <property type="entry name" value="CoA_binding_2"/>
    <property type="match status" value="1"/>
</dbReference>
<dbReference type="PANTHER" id="PTHR33303:SF2">
    <property type="entry name" value="COA-BINDING DOMAIN-CONTAINING PROTEIN"/>
    <property type="match status" value="1"/>
</dbReference>
<keyword evidence="3" id="KW-1185">Reference proteome</keyword>
<dbReference type="InterPro" id="IPR003781">
    <property type="entry name" value="CoA-bd"/>
</dbReference>
<sequence length="160" mass="17643">MMSQIRSFFGFKRQYAVVGATKNTSKFGFKILTWYINHDLPVVPINPKEEEICGEVVVNSVKPLVLALVENQDLPGHQLSAADGLSILFLTPPRITRQTLEDISSVPGFETVIKGLWFQPGSYDQAVLDKAEEIGLSDRAIHEDECILVRGEAGLSSANL</sequence>
<dbReference type="Gene3D" id="3.40.50.720">
    <property type="entry name" value="NAD(P)-binding Rossmann-like Domain"/>
    <property type="match status" value="1"/>
</dbReference>
<evidence type="ECO:0000259" key="1">
    <source>
        <dbReference type="Pfam" id="PF13380"/>
    </source>
</evidence>
<protein>
    <recommendedName>
        <fullName evidence="1">CoA-binding domain-containing protein</fullName>
    </recommendedName>
</protein>
<dbReference type="PANTHER" id="PTHR33303">
    <property type="entry name" value="CYTOPLASMIC PROTEIN-RELATED"/>
    <property type="match status" value="1"/>
</dbReference>
<gene>
    <name evidence="2" type="ORF">PUMCH_000323</name>
</gene>
<dbReference type="GeneID" id="88171392"/>
<organism evidence="2 3">
    <name type="scientific">Australozyma saopauloensis</name>
    <dbReference type="NCBI Taxonomy" id="291208"/>
    <lineage>
        <taxon>Eukaryota</taxon>
        <taxon>Fungi</taxon>
        <taxon>Dikarya</taxon>
        <taxon>Ascomycota</taxon>
        <taxon>Saccharomycotina</taxon>
        <taxon>Pichiomycetes</taxon>
        <taxon>Metschnikowiaceae</taxon>
        <taxon>Australozyma</taxon>
    </lineage>
</organism>
<feature type="domain" description="CoA-binding" evidence="1">
    <location>
        <begin position="13"/>
        <end position="151"/>
    </location>
</feature>
<evidence type="ECO:0000313" key="2">
    <source>
        <dbReference type="EMBL" id="WPK23098.1"/>
    </source>
</evidence>
<dbReference type="AlphaFoldDB" id="A0AAX4H3L6"/>
<dbReference type="EMBL" id="CP138894">
    <property type="protein sequence ID" value="WPK23098.1"/>
    <property type="molecule type" value="Genomic_DNA"/>
</dbReference>
<dbReference type="KEGG" id="asau:88171392"/>
<proteinExistence type="predicted"/>
<dbReference type="SUPFAM" id="SSF51735">
    <property type="entry name" value="NAD(P)-binding Rossmann-fold domains"/>
    <property type="match status" value="1"/>
</dbReference>